<evidence type="ECO:0000313" key="4">
    <source>
        <dbReference type="EMBL" id="KAL0079255.1"/>
    </source>
</evidence>
<evidence type="ECO:0000259" key="3">
    <source>
        <dbReference type="Pfam" id="PF12894"/>
    </source>
</evidence>
<evidence type="ECO:0000313" key="5">
    <source>
        <dbReference type="Proteomes" id="UP001448207"/>
    </source>
</evidence>
<feature type="compositionally biased region" description="Polar residues" evidence="2">
    <location>
        <begin position="119"/>
        <end position="128"/>
    </location>
</feature>
<feature type="compositionally biased region" description="Basic and acidic residues" evidence="2">
    <location>
        <begin position="51"/>
        <end position="61"/>
    </location>
</feature>
<dbReference type="Proteomes" id="UP001448207">
    <property type="component" value="Unassembled WGS sequence"/>
</dbReference>
<feature type="region of interest" description="Disordered" evidence="2">
    <location>
        <begin position="44"/>
        <end position="69"/>
    </location>
</feature>
<sequence>MFNHFSSGEAVPLEVVSLEEKSVVATASPEPQQKNSSKIMAWMMPNKKKNGNQDKDNKSAVEDPVDTTETEMLVDSSKLYQYSTKDLHQYATLSGIKMEKASSTPSKSKQTMDRLERTLSVSPTSGCDWSQRMPTVASKVIEKEVKTKVPTSVLPWKTKWKPSPEDKKNWNRFLSTNSEEMSKTMQFSFNDLKLRGFAGHTAAIRTITVNEPSKVFASGSRDRTVKLWSLNAHEGIENWETDPFSESLITYSGHRRGAVNDVHFLSGGSSNGLGDTVASCDGHIHLWDPETGKAIHQFSTSRSSIVSVKPIFHSRNLVGGTMEGNITFFDVHNQTSLHTWKSSSNMTGTIRTIAVNKAETLIAVAYSTGAISLLESRTGTLIASWKGGDTEITMIKFYTDELLVSCAPADHIICCWNVSRLALVKTIPAPQDVASLDIFKDEILTINANNSVSFIPINDDFQSYSSAFKSSIIKSQVSSFAIVPTDQLLLFGCTEGEIFLYA</sequence>
<accession>A0ABR3AQI1</accession>
<evidence type="ECO:0000256" key="2">
    <source>
        <dbReference type="SAM" id="MobiDB-lite"/>
    </source>
</evidence>
<dbReference type="InterPro" id="IPR001680">
    <property type="entry name" value="WD40_rpt"/>
</dbReference>
<keyword evidence="1" id="KW-0853">WD repeat</keyword>
<dbReference type="PANTHER" id="PTHR46866:SF1">
    <property type="entry name" value="GH12955P"/>
    <property type="match status" value="1"/>
</dbReference>
<comment type="caution">
    <text evidence="4">The sequence shown here is derived from an EMBL/GenBank/DDBJ whole genome shotgun (WGS) entry which is preliminary data.</text>
</comment>
<evidence type="ECO:0000256" key="1">
    <source>
        <dbReference type="PROSITE-ProRule" id="PRU00221"/>
    </source>
</evidence>
<protein>
    <submittedName>
        <fullName evidence="4">WD40-repeat-containing domain protein</fullName>
    </submittedName>
</protein>
<dbReference type="Pfam" id="PF12894">
    <property type="entry name" value="ANAPC4_WD40"/>
    <property type="match status" value="1"/>
</dbReference>
<dbReference type="SUPFAM" id="SSF50978">
    <property type="entry name" value="WD40 repeat-like"/>
    <property type="match status" value="1"/>
</dbReference>
<feature type="repeat" description="WD" evidence="1">
    <location>
        <begin position="197"/>
        <end position="238"/>
    </location>
</feature>
<dbReference type="InterPro" id="IPR015943">
    <property type="entry name" value="WD40/YVTN_repeat-like_dom_sf"/>
</dbReference>
<dbReference type="PROSITE" id="PS50082">
    <property type="entry name" value="WD_REPEATS_2"/>
    <property type="match status" value="1"/>
</dbReference>
<dbReference type="Pfam" id="PF00400">
    <property type="entry name" value="WD40"/>
    <property type="match status" value="2"/>
</dbReference>
<keyword evidence="5" id="KW-1185">Reference proteome</keyword>
<dbReference type="EMBL" id="JBCLYO010000022">
    <property type="protein sequence ID" value="KAL0079255.1"/>
    <property type="molecule type" value="Genomic_DNA"/>
</dbReference>
<organism evidence="4 5">
    <name type="scientific">Phycomyces blakesleeanus</name>
    <dbReference type="NCBI Taxonomy" id="4837"/>
    <lineage>
        <taxon>Eukaryota</taxon>
        <taxon>Fungi</taxon>
        <taxon>Fungi incertae sedis</taxon>
        <taxon>Mucoromycota</taxon>
        <taxon>Mucoromycotina</taxon>
        <taxon>Mucoromycetes</taxon>
        <taxon>Mucorales</taxon>
        <taxon>Phycomycetaceae</taxon>
        <taxon>Phycomyces</taxon>
    </lineage>
</organism>
<dbReference type="SMART" id="SM00320">
    <property type="entry name" value="WD40"/>
    <property type="match status" value="6"/>
</dbReference>
<dbReference type="PANTHER" id="PTHR46866">
    <property type="entry name" value="GH12955P"/>
    <property type="match status" value="1"/>
</dbReference>
<feature type="domain" description="Anaphase-promoting complex subunit 4-like WD40" evidence="3">
    <location>
        <begin position="340"/>
        <end position="398"/>
    </location>
</feature>
<dbReference type="InterPro" id="IPR024977">
    <property type="entry name" value="Apc4-like_WD40_dom"/>
</dbReference>
<proteinExistence type="predicted"/>
<reference evidence="4 5" key="1">
    <citation type="submission" date="2024-04" db="EMBL/GenBank/DDBJ databases">
        <title>Symmetric and asymmetric DNA N6-adenine methylation regulates different biological responses in Mucorales.</title>
        <authorList>
            <consortium name="Lawrence Berkeley National Laboratory"/>
            <person name="Lax C."/>
            <person name="Mondo S.J."/>
            <person name="Osorio-Concepcion M."/>
            <person name="Muszewska A."/>
            <person name="Corrochano-Luque M."/>
            <person name="Gutierrez G."/>
            <person name="Riley R."/>
            <person name="Lipzen A."/>
            <person name="Guo J."/>
            <person name="Hundley H."/>
            <person name="Amirebrahimi M."/>
            <person name="Ng V."/>
            <person name="Lorenzo-Gutierrez D."/>
            <person name="Binder U."/>
            <person name="Yang J."/>
            <person name="Song Y."/>
            <person name="Canovas D."/>
            <person name="Navarro E."/>
            <person name="Freitag M."/>
            <person name="Gabaldon T."/>
            <person name="Grigoriev I.V."/>
            <person name="Corrochano L.M."/>
            <person name="Nicolas F.E."/>
            <person name="Garre V."/>
        </authorList>
    </citation>
    <scope>NUCLEOTIDE SEQUENCE [LARGE SCALE GENOMIC DNA]</scope>
    <source>
        <strain evidence="4 5">L51</strain>
    </source>
</reference>
<gene>
    <name evidence="4" type="ORF">J3Q64DRAFT_1645090</name>
</gene>
<feature type="region of interest" description="Disordered" evidence="2">
    <location>
        <begin position="101"/>
        <end position="128"/>
    </location>
</feature>
<name>A0ABR3AQI1_PHYBL</name>
<dbReference type="Gene3D" id="2.130.10.10">
    <property type="entry name" value="YVTN repeat-like/Quinoprotein amine dehydrogenase"/>
    <property type="match status" value="2"/>
</dbReference>
<dbReference type="InterPro" id="IPR036322">
    <property type="entry name" value="WD40_repeat_dom_sf"/>
</dbReference>
<dbReference type="PROSITE" id="PS50294">
    <property type="entry name" value="WD_REPEATS_REGION"/>
    <property type="match status" value="1"/>
</dbReference>